<gene>
    <name evidence="2" type="ORF">DAPPUDRAFT_117648</name>
</gene>
<dbReference type="Proteomes" id="UP000000305">
    <property type="component" value="Unassembled WGS sequence"/>
</dbReference>
<dbReference type="PANTHER" id="PTHR15999:SF2">
    <property type="entry name" value="ZINC FINGER CW-TYPE PWWP DOMAIN PROTEIN 1"/>
    <property type="match status" value="1"/>
</dbReference>
<evidence type="ECO:0000313" key="3">
    <source>
        <dbReference type="Proteomes" id="UP000000305"/>
    </source>
</evidence>
<dbReference type="GO" id="GO:0005634">
    <property type="term" value="C:nucleus"/>
    <property type="evidence" value="ECO:0000318"/>
    <property type="project" value="GO_Central"/>
</dbReference>
<proteinExistence type="predicted"/>
<keyword evidence="3" id="KW-1185">Reference proteome</keyword>
<dbReference type="InParanoid" id="E9HTC9"/>
<feature type="region of interest" description="Disordered" evidence="1">
    <location>
        <begin position="262"/>
        <end position="282"/>
    </location>
</feature>
<name>E9HTC9_DAPPU</name>
<dbReference type="KEGG" id="dpx:DAPPUDRAFT_117648"/>
<evidence type="ECO:0000256" key="1">
    <source>
        <dbReference type="SAM" id="MobiDB-lite"/>
    </source>
</evidence>
<reference evidence="2 3" key="1">
    <citation type="journal article" date="2011" name="Science">
        <title>The ecoresponsive genome of Daphnia pulex.</title>
        <authorList>
            <person name="Colbourne J.K."/>
            <person name="Pfrender M.E."/>
            <person name="Gilbert D."/>
            <person name="Thomas W.K."/>
            <person name="Tucker A."/>
            <person name="Oakley T.H."/>
            <person name="Tokishita S."/>
            <person name="Aerts A."/>
            <person name="Arnold G.J."/>
            <person name="Basu M.K."/>
            <person name="Bauer D.J."/>
            <person name="Caceres C.E."/>
            <person name="Carmel L."/>
            <person name="Casola C."/>
            <person name="Choi J.H."/>
            <person name="Detter J.C."/>
            <person name="Dong Q."/>
            <person name="Dusheyko S."/>
            <person name="Eads B.D."/>
            <person name="Frohlich T."/>
            <person name="Geiler-Samerotte K.A."/>
            <person name="Gerlach D."/>
            <person name="Hatcher P."/>
            <person name="Jogdeo S."/>
            <person name="Krijgsveld J."/>
            <person name="Kriventseva E.V."/>
            <person name="Kultz D."/>
            <person name="Laforsch C."/>
            <person name="Lindquist E."/>
            <person name="Lopez J."/>
            <person name="Manak J.R."/>
            <person name="Muller J."/>
            <person name="Pangilinan J."/>
            <person name="Patwardhan R.P."/>
            <person name="Pitluck S."/>
            <person name="Pritham E.J."/>
            <person name="Rechtsteiner A."/>
            <person name="Rho M."/>
            <person name="Rogozin I.B."/>
            <person name="Sakarya O."/>
            <person name="Salamov A."/>
            <person name="Schaack S."/>
            <person name="Shapiro H."/>
            <person name="Shiga Y."/>
            <person name="Skalitzky C."/>
            <person name="Smith Z."/>
            <person name="Souvorov A."/>
            <person name="Sung W."/>
            <person name="Tang Z."/>
            <person name="Tsuchiya D."/>
            <person name="Tu H."/>
            <person name="Vos H."/>
            <person name="Wang M."/>
            <person name="Wolf Y.I."/>
            <person name="Yamagata H."/>
            <person name="Yamada T."/>
            <person name="Ye Y."/>
            <person name="Shaw J.R."/>
            <person name="Andrews J."/>
            <person name="Crease T.J."/>
            <person name="Tang H."/>
            <person name="Lucas S.M."/>
            <person name="Robertson H.M."/>
            <person name="Bork P."/>
            <person name="Koonin E.V."/>
            <person name="Zdobnov E.M."/>
            <person name="Grigoriev I.V."/>
            <person name="Lynch M."/>
            <person name="Boore J.L."/>
        </authorList>
    </citation>
    <scope>NUCLEOTIDE SEQUENCE [LARGE SCALE GENOMIC DNA]</scope>
</reference>
<dbReference type="HOGENOM" id="CLU_987850_0_0_1"/>
<dbReference type="PANTHER" id="PTHR15999">
    <property type="entry name" value="ZINC FINGER CW-TYPE PWWP DOMAIN PROTEIN 1"/>
    <property type="match status" value="1"/>
</dbReference>
<protein>
    <submittedName>
        <fullName evidence="2">Uncharacterized protein</fullName>
    </submittedName>
</protein>
<dbReference type="InterPro" id="IPR042778">
    <property type="entry name" value="ZCWPW1/ZCWPW2"/>
</dbReference>
<evidence type="ECO:0000313" key="2">
    <source>
        <dbReference type="EMBL" id="EFX65003.1"/>
    </source>
</evidence>
<dbReference type="PhylomeDB" id="E9HTC9"/>
<accession>E9HTC9</accession>
<sequence length="282" mass="32397">MISFTASGIATLVNLRLSNCIFYCCVKTQHTNILLQQLWWTGYQGRNFGYGYTSVSAVMWKLWVRVWNQASALLWKMNFWQQVTALARTIFTWVVPSVVPKETIWSAKMPRNSIPSVTNPPAEKWVELRRQFSEGVWTYGEAFFDFFHVKKCIERNNEETPLLCAVENISPDGTDLEPLTFDMKDAQGSAQHRLAINKPLPANWQSEKHDRTLFQRDTKQDENNKVPAYLEHYSVVQLTQKTAKKKKKLSSDLRSSWKLREAVGSADEDSDGISEETGHIVA</sequence>
<dbReference type="AlphaFoldDB" id="E9HTC9"/>
<organism evidence="2 3">
    <name type="scientific">Daphnia pulex</name>
    <name type="common">Water flea</name>
    <dbReference type="NCBI Taxonomy" id="6669"/>
    <lineage>
        <taxon>Eukaryota</taxon>
        <taxon>Metazoa</taxon>
        <taxon>Ecdysozoa</taxon>
        <taxon>Arthropoda</taxon>
        <taxon>Crustacea</taxon>
        <taxon>Branchiopoda</taxon>
        <taxon>Diplostraca</taxon>
        <taxon>Cladocera</taxon>
        <taxon>Anomopoda</taxon>
        <taxon>Daphniidae</taxon>
        <taxon>Daphnia</taxon>
    </lineage>
</organism>
<dbReference type="EMBL" id="GL732770">
    <property type="protein sequence ID" value="EFX65003.1"/>
    <property type="molecule type" value="Genomic_DNA"/>
</dbReference>